<feature type="compositionally biased region" description="Basic and acidic residues" evidence="1">
    <location>
        <begin position="145"/>
        <end position="197"/>
    </location>
</feature>
<keyword evidence="3" id="KW-1185">Reference proteome</keyword>
<reference evidence="3" key="1">
    <citation type="journal article" date="2011" name="Nat. Genet.">
        <title>The Arabidopsis lyrata genome sequence and the basis of rapid genome size change.</title>
        <authorList>
            <person name="Hu T.T."/>
            <person name="Pattyn P."/>
            <person name="Bakker E.G."/>
            <person name="Cao J."/>
            <person name="Cheng J.-F."/>
            <person name="Clark R.M."/>
            <person name="Fahlgren N."/>
            <person name="Fawcett J.A."/>
            <person name="Grimwood J."/>
            <person name="Gundlach H."/>
            <person name="Haberer G."/>
            <person name="Hollister J.D."/>
            <person name="Ossowski S."/>
            <person name="Ottilar R.P."/>
            <person name="Salamov A.A."/>
            <person name="Schneeberger K."/>
            <person name="Spannagl M."/>
            <person name="Wang X."/>
            <person name="Yang L."/>
            <person name="Nasrallah M.E."/>
            <person name="Bergelson J."/>
            <person name="Carrington J.C."/>
            <person name="Gaut B.S."/>
            <person name="Schmutz J."/>
            <person name="Mayer K.F.X."/>
            <person name="Van de Peer Y."/>
            <person name="Grigoriev I.V."/>
            <person name="Nordborg M."/>
            <person name="Weigel D."/>
            <person name="Guo Y.-L."/>
        </authorList>
    </citation>
    <scope>NUCLEOTIDE SEQUENCE [LARGE SCALE GENOMIC DNA]</scope>
    <source>
        <strain evidence="3">cv. MN47</strain>
    </source>
</reference>
<dbReference type="Proteomes" id="UP000008694">
    <property type="component" value="Unassembled WGS sequence"/>
</dbReference>
<feature type="compositionally biased region" description="Basic and acidic residues" evidence="1">
    <location>
        <begin position="723"/>
        <end position="749"/>
    </location>
</feature>
<evidence type="ECO:0000313" key="2">
    <source>
        <dbReference type="EMBL" id="EFH49623.1"/>
    </source>
</evidence>
<feature type="compositionally biased region" description="Low complexity" evidence="1">
    <location>
        <begin position="81"/>
        <end position="92"/>
    </location>
</feature>
<name>D7M1D8_ARALL</name>
<feature type="region of interest" description="Disordered" evidence="1">
    <location>
        <begin position="1"/>
        <end position="529"/>
    </location>
</feature>
<dbReference type="HOGENOM" id="CLU_009926_0_0_1"/>
<feature type="compositionally biased region" description="Basic and acidic residues" evidence="1">
    <location>
        <begin position="790"/>
        <end position="800"/>
    </location>
</feature>
<gene>
    <name evidence="2" type="ORF">ARALYDRAFT_350108</name>
</gene>
<dbReference type="InterPro" id="IPR036609">
    <property type="entry name" value="LCCL_sf"/>
</dbReference>
<feature type="compositionally biased region" description="Polar residues" evidence="1">
    <location>
        <begin position="998"/>
        <end position="1010"/>
    </location>
</feature>
<dbReference type="Gene3D" id="2.170.130.20">
    <property type="entry name" value="LCCL-like domain"/>
    <property type="match status" value="2"/>
</dbReference>
<feature type="region of interest" description="Disordered" evidence="1">
    <location>
        <begin position="695"/>
        <end position="802"/>
    </location>
</feature>
<feature type="compositionally biased region" description="Basic and acidic residues" evidence="1">
    <location>
        <begin position="95"/>
        <end position="115"/>
    </location>
</feature>
<evidence type="ECO:0000313" key="3">
    <source>
        <dbReference type="Proteomes" id="UP000008694"/>
    </source>
</evidence>
<organism evidence="3">
    <name type="scientific">Arabidopsis lyrata subsp. lyrata</name>
    <name type="common">Lyre-leaved rock-cress</name>
    <dbReference type="NCBI Taxonomy" id="81972"/>
    <lineage>
        <taxon>Eukaryota</taxon>
        <taxon>Viridiplantae</taxon>
        <taxon>Streptophyta</taxon>
        <taxon>Embryophyta</taxon>
        <taxon>Tracheophyta</taxon>
        <taxon>Spermatophyta</taxon>
        <taxon>Magnoliopsida</taxon>
        <taxon>eudicotyledons</taxon>
        <taxon>Gunneridae</taxon>
        <taxon>Pentapetalae</taxon>
        <taxon>rosids</taxon>
        <taxon>malvids</taxon>
        <taxon>Brassicales</taxon>
        <taxon>Brassicaceae</taxon>
        <taxon>Camelineae</taxon>
        <taxon>Arabidopsis</taxon>
    </lineage>
</organism>
<feature type="compositionally biased region" description="Low complexity" evidence="1">
    <location>
        <begin position="55"/>
        <end position="69"/>
    </location>
</feature>
<dbReference type="AlphaFoldDB" id="D7M1D8"/>
<feature type="compositionally biased region" description="Basic and acidic residues" evidence="1">
    <location>
        <begin position="360"/>
        <end position="376"/>
    </location>
</feature>
<sequence>MSGVPKRSHEEGVTHPSSSSSAAKYPHEDSGSYPKSPHQPVTPPPAQVHHHHQQQPHQHPQPQSQPHLHTLPHPHSHSHSHSPLAAAAASAPYEVESRTVVKVARSEPRDGERRSPLPLVYRSPSLPTTVSSSDPHLTHAPVPMEPRDGTKDGREIRVENRENRSDGREIYGETKREIQGPKSDRDVKFDRSVDDFSGKGNTGSYTRNDGSEMYGETKREIQGPKSDRDAKFERPGDDFSGKSNTGSYTRDTKFDRENQNYNEQKAEIKMEKDGHAHLAWKEQKDYHRGKRVAEGSTANVDPWVVSRGNPQGPTEVGPKDLSAPVEGPQLEGRETVGENKVDAKNEDRFKDKDKKRKELKHREWGDRDKDRNDRRGSVLIGSVMSEPKEIGREERESDRWERERMEQKDRERNKEKDKDHIKREPRTGAEKEISQNEKELGEASAKPSEQEYVAPEQKKQNEPDNWEKDERESKEKRRERDGATEREKDAFNYGVQQRKRALRPRGSPQTTNRDHVLSRSQDNDGVQGNHSFLYSQERMELHCLENNSKSEVSIVVYKVGECMQELIKLWKEYDLSHPDKSGDFANNGPTLEVRIPAEHVTATNRQVRGGQLWGTDIYTDDSDLVAGYCRPTASPPPPTMQELRTTIRVLPSQDYYTSKLRNNVRSRAWGAGIGCSYRVERCYILKKGGGTIELEPSLTHSSTVEPTLAPMAVERSMTTRAAASEEKRRERDGDSEAERAEKRSRISEKESEDGCLEGEGATEREKDAFNYGVQQRKRALRPRGSPQTTNREHVHSRSQDNEGALSLEMSMQVRGGQLWGTDIYTDDSDLVAGYCRPTASPPPPTMQELRTTIRVLPSQDYYTSKLRNNVRSRAWGAGIGCSYRVERCYILKKGGGTIELEPSLTHSSTVEPTLAPMAMTTRAAASNALRQQRIKYSISIVADKGLKKPLFTSARLKKGEVLYLETHSCRYELCFAGEKTIKAIQASQQQSSHEAMETDNNNNKSQNHLTNGDKTDSDNSLIDVFRWSRCKKPLPQKLMRSIGVPLPADHIEVLEENLDWEDVQWSQTGVWIAGKEYTLARVHFLSPN</sequence>
<dbReference type="EMBL" id="GL348718">
    <property type="protein sequence ID" value="EFH49623.1"/>
    <property type="molecule type" value="Genomic_DNA"/>
</dbReference>
<dbReference type="eggNOG" id="KOG4843">
    <property type="taxonomic scope" value="Eukaryota"/>
</dbReference>
<feature type="compositionally biased region" description="Basic residues" evidence="1">
    <location>
        <begin position="70"/>
        <end position="80"/>
    </location>
</feature>
<feature type="compositionally biased region" description="Basic and acidic residues" evidence="1">
    <location>
        <begin position="250"/>
        <end position="286"/>
    </location>
</feature>
<accession>D7M1D8</accession>
<feature type="compositionally biased region" description="Polar residues" evidence="1">
    <location>
        <begin position="125"/>
        <end position="135"/>
    </location>
</feature>
<feature type="compositionally biased region" description="Basic and acidic residues" evidence="1">
    <location>
        <begin position="215"/>
        <end position="240"/>
    </location>
</feature>
<proteinExistence type="predicted"/>
<dbReference type="Gramene" id="fgenesh1_pg.C_scaffold_6000701">
    <property type="protein sequence ID" value="fgenesh1_pg.C_scaffold_6000701"/>
    <property type="gene ID" value="fgenesh1_pg.C_scaffold_6000701"/>
</dbReference>
<protein>
    <submittedName>
        <fullName evidence="2">Uncharacterized protein</fullName>
    </submittedName>
</protein>
<feature type="region of interest" description="Disordered" evidence="1">
    <location>
        <begin position="987"/>
        <end position="1015"/>
    </location>
</feature>
<feature type="compositionally biased region" description="Polar residues" evidence="1">
    <location>
        <begin position="518"/>
        <end position="529"/>
    </location>
</feature>
<feature type="compositionally biased region" description="Basic and acidic residues" evidence="1">
    <location>
        <begin position="456"/>
        <end position="490"/>
    </location>
</feature>
<feature type="compositionally biased region" description="Basic and acidic residues" evidence="1">
    <location>
        <begin position="331"/>
        <end position="352"/>
    </location>
</feature>
<feature type="compositionally biased region" description="Basic and acidic residues" evidence="1">
    <location>
        <begin position="386"/>
        <end position="441"/>
    </location>
</feature>
<evidence type="ECO:0000256" key="1">
    <source>
        <dbReference type="SAM" id="MobiDB-lite"/>
    </source>
</evidence>
<dbReference type="STRING" id="81972.D7M1D8"/>